<feature type="chain" id="PRO_5023460340" description="Arginine biosynthesis bifunctional protein ArgJ beta chain" evidence="13">
    <location>
        <begin position="190"/>
        <end position="407"/>
    </location>
</feature>
<evidence type="ECO:0000256" key="1">
    <source>
        <dbReference type="ARBA" id="ARBA00004496"/>
    </source>
</evidence>
<feature type="binding site" evidence="13">
    <location>
        <position position="153"/>
    </location>
    <ligand>
        <name>substrate</name>
    </ligand>
</feature>
<feature type="site" description="Involved in the stabilization of negative charge on the oxyanion by the formation of the oxyanion hole" evidence="13">
    <location>
        <position position="115"/>
    </location>
</feature>
<feature type="binding site" evidence="13">
    <location>
        <position position="276"/>
    </location>
    <ligand>
        <name>substrate</name>
    </ligand>
</feature>
<dbReference type="FunFam" id="3.10.20.340:FF:000001">
    <property type="entry name" value="Arginine biosynthesis bifunctional protein ArgJ, chloroplastic"/>
    <property type="match status" value="1"/>
</dbReference>
<comment type="catalytic activity">
    <reaction evidence="10 13">
        <text>L-glutamate + acetyl-CoA = N-acetyl-L-glutamate + CoA + H(+)</text>
        <dbReference type="Rhea" id="RHEA:24292"/>
        <dbReference type="ChEBI" id="CHEBI:15378"/>
        <dbReference type="ChEBI" id="CHEBI:29985"/>
        <dbReference type="ChEBI" id="CHEBI:44337"/>
        <dbReference type="ChEBI" id="CHEBI:57287"/>
        <dbReference type="ChEBI" id="CHEBI:57288"/>
        <dbReference type="EC" id="2.3.1.1"/>
    </reaction>
</comment>
<keyword evidence="6 13" id="KW-0808">Transferase</keyword>
<dbReference type="Gene3D" id="3.10.20.340">
    <property type="entry name" value="ArgJ beta chain, C-terminal domain"/>
    <property type="match status" value="1"/>
</dbReference>
<comment type="function">
    <text evidence="12 13">Catalyzes two activities which are involved in the cyclic version of arginine biosynthesis: the synthesis of N-acetylglutamate from glutamate and acetyl-CoA as the acetyl donor, and of ornithine by transacetylation between N(2)-acetylornithine and glutamate.</text>
</comment>
<evidence type="ECO:0000256" key="5">
    <source>
        <dbReference type="ARBA" id="ARBA00022605"/>
    </source>
</evidence>
<dbReference type="EC" id="2.3.1.35" evidence="13"/>
<evidence type="ECO:0000256" key="3">
    <source>
        <dbReference type="ARBA" id="ARBA00011475"/>
    </source>
</evidence>
<feature type="binding site" evidence="13">
    <location>
        <position position="402"/>
    </location>
    <ligand>
        <name>substrate</name>
    </ligand>
</feature>
<evidence type="ECO:0000256" key="12">
    <source>
        <dbReference type="ARBA" id="ARBA00054976"/>
    </source>
</evidence>
<comment type="subunit">
    <text evidence="3 13">Heterotetramer of two alpha and two beta chains.</text>
</comment>
<keyword evidence="5 13" id="KW-0028">Amino-acid biosynthesis</keyword>
<gene>
    <name evidence="13" type="primary">argJ</name>
    <name evidence="14" type="ORF">bhn_I1655</name>
</gene>
<dbReference type="GO" id="GO:0006592">
    <property type="term" value="P:ornithine biosynthetic process"/>
    <property type="evidence" value="ECO:0007669"/>
    <property type="project" value="TreeGrafter"/>
</dbReference>
<dbReference type="GO" id="GO:0004042">
    <property type="term" value="F:L-glutamate N-acetyltransferase activity"/>
    <property type="evidence" value="ECO:0007669"/>
    <property type="project" value="UniProtKB-UniRule"/>
</dbReference>
<evidence type="ECO:0000256" key="6">
    <source>
        <dbReference type="ARBA" id="ARBA00022679"/>
    </source>
</evidence>
<comment type="similarity">
    <text evidence="2 13">Belongs to the ArgJ family.</text>
</comment>
<evidence type="ECO:0000256" key="11">
    <source>
        <dbReference type="ARBA" id="ARBA00049439"/>
    </source>
</evidence>
<evidence type="ECO:0000313" key="15">
    <source>
        <dbReference type="Proteomes" id="UP000179284"/>
    </source>
</evidence>
<keyword evidence="8 13" id="KW-0511">Multifunctional enzyme</keyword>
<organism evidence="14 15">
    <name type="scientific">Butyrivibrio hungatei</name>
    <dbReference type="NCBI Taxonomy" id="185008"/>
    <lineage>
        <taxon>Bacteria</taxon>
        <taxon>Bacillati</taxon>
        <taxon>Bacillota</taxon>
        <taxon>Clostridia</taxon>
        <taxon>Lachnospirales</taxon>
        <taxon>Lachnospiraceae</taxon>
        <taxon>Butyrivibrio</taxon>
    </lineage>
</organism>
<evidence type="ECO:0000256" key="10">
    <source>
        <dbReference type="ARBA" id="ARBA00048372"/>
    </source>
</evidence>
<accession>A0A1D9P245</accession>
<keyword evidence="9 13" id="KW-0012">Acyltransferase</keyword>
<evidence type="ECO:0000313" key="14">
    <source>
        <dbReference type="EMBL" id="AOZ96688.1"/>
    </source>
</evidence>
<proteinExistence type="inferred from homology"/>
<dbReference type="GO" id="GO:0004358">
    <property type="term" value="F:L-glutamate N-acetyltransferase activity, acting on acetyl-L-ornithine as donor"/>
    <property type="evidence" value="ECO:0007669"/>
    <property type="project" value="UniProtKB-UniRule"/>
</dbReference>
<keyword evidence="4 13" id="KW-0055">Arginine biosynthesis</keyword>
<feature type="binding site" evidence="13">
    <location>
        <position position="407"/>
    </location>
    <ligand>
        <name>substrate</name>
    </ligand>
</feature>
<dbReference type="KEGG" id="bhu:bhn_I1655"/>
<reference evidence="15" key="1">
    <citation type="submission" date="2016-10" db="EMBL/GenBank/DDBJ databases">
        <title>The complete genome sequence of the rumen bacterium Butyrivibrio hungatei MB2003.</title>
        <authorList>
            <person name="Palevich N."/>
            <person name="Kelly W.J."/>
            <person name="Leahy S.C."/>
            <person name="Altermann E."/>
            <person name="Rakonjac J."/>
            <person name="Attwood G.T."/>
        </authorList>
    </citation>
    <scope>NUCLEOTIDE SEQUENCE [LARGE SCALE GENOMIC DNA]</scope>
    <source>
        <strain evidence="15">MB2003</strain>
    </source>
</reference>
<dbReference type="Pfam" id="PF01960">
    <property type="entry name" value="ArgJ"/>
    <property type="match status" value="1"/>
</dbReference>
<keyword evidence="7 13" id="KW-0068">Autocatalytic cleavage</keyword>
<feature type="active site" description="Nucleophile" evidence="13">
    <location>
        <position position="190"/>
    </location>
</feature>
<dbReference type="EMBL" id="CP017831">
    <property type="protein sequence ID" value="AOZ96688.1"/>
    <property type="molecule type" value="Genomic_DNA"/>
</dbReference>
<dbReference type="InterPro" id="IPR002813">
    <property type="entry name" value="Arg_biosynth_ArgJ"/>
</dbReference>
<dbReference type="GO" id="GO:0005737">
    <property type="term" value="C:cytoplasm"/>
    <property type="evidence" value="ECO:0007669"/>
    <property type="project" value="UniProtKB-SubCell"/>
</dbReference>
<evidence type="ECO:0000256" key="7">
    <source>
        <dbReference type="ARBA" id="ARBA00022813"/>
    </source>
</evidence>
<dbReference type="SUPFAM" id="SSF56266">
    <property type="entry name" value="DmpA/ArgJ-like"/>
    <property type="match status" value="1"/>
</dbReference>
<dbReference type="AlphaFoldDB" id="A0A1D9P245"/>
<dbReference type="InterPro" id="IPR042195">
    <property type="entry name" value="ArgJ_beta_C"/>
</dbReference>
<dbReference type="RefSeq" id="WP_071177489.1">
    <property type="nucleotide sequence ID" value="NZ_CP017831.1"/>
</dbReference>
<feature type="chain" id="PRO_5023460338" description="Arginine biosynthesis bifunctional protein ArgJ alpha chain" evidence="13">
    <location>
        <begin position="1"/>
        <end position="189"/>
    </location>
</feature>
<keyword evidence="15" id="KW-1185">Reference proteome</keyword>
<dbReference type="InterPro" id="IPR016117">
    <property type="entry name" value="ArgJ-like_dom_sf"/>
</dbReference>
<comment type="catalytic activity">
    <reaction evidence="11 13">
        <text>N(2)-acetyl-L-ornithine + L-glutamate = N-acetyl-L-glutamate + L-ornithine</text>
        <dbReference type="Rhea" id="RHEA:15349"/>
        <dbReference type="ChEBI" id="CHEBI:29985"/>
        <dbReference type="ChEBI" id="CHEBI:44337"/>
        <dbReference type="ChEBI" id="CHEBI:46911"/>
        <dbReference type="ChEBI" id="CHEBI:57805"/>
        <dbReference type="EC" id="2.3.1.35"/>
    </reaction>
</comment>
<dbReference type="PANTHER" id="PTHR23100">
    <property type="entry name" value="ARGININE BIOSYNTHESIS BIFUNCTIONAL PROTEIN ARGJ"/>
    <property type="match status" value="1"/>
</dbReference>
<dbReference type="FunFam" id="3.60.70.12:FF:000001">
    <property type="entry name" value="Arginine biosynthesis bifunctional protein ArgJ, chloroplastic"/>
    <property type="match status" value="1"/>
</dbReference>
<dbReference type="CDD" id="cd02152">
    <property type="entry name" value="OAT"/>
    <property type="match status" value="1"/>
</dbReference>
<name>A0A1D9P245_9FIRM</name>
<dbReference type="Gene3D" id="3.30.2330.10">
    <property type="entry name" value="arginine biosynthesis bifunctional protein suprefamily"/>
    <property type="match status" value="1"/>
</dbReference>
<dbReference type="PANTHER" id="PTHR23100:SF0">
    <property type="entry name" value="ARGININE BIOSYNTHESIS BIFUNCTIONAL PROTEIN ARGJ, MITOCHONDRIAL"/>
    <property type="match status" value="1"/>
</dbReference>
<feature type="binding site" evidence="13">
    <location>
        <position position="190"/>
    </location>
    <ligand>
        <name>substrate</name>
    </ligand>
</feature>
<protein>
    <recommendedName>
        <fullName evidence="13">Arginine biosynthesis bifunctional protein ArgJ</fullName>
    </recommendedName>
    <domain>
        <recommendedName>
            <fullName evidence="13">Glutamate N-acetyltransferase</fullName>
            <ecNumber evidence="13">2.3.1.35</ecNumber>
        </recommendedName>
        <alternativeName>
            <fullName evidence="13">Ornithine acetyltransferase</fullName>
            <shortName evidence="13">OATase</shortName>
        </alternativeName>
        <alternativeName>
            <fullName evidence="13">Ornithine transacetylase</fullName>
        </alternativeName>
    </domain>
    <domain>
        <recommendedName>
            <fullName evidence="13">Amino-acid acetyltransferase</fullName>
            <ecNumber evidence="13">2.3.1.1</ecNumber>
        </recommendedName>
        <alternativeName>
            <fullName evidence="13">N-acetylglutamate synthase</fullName>
            <shortName evidence="13">AGSase</shortName>
        </alternativeName>
    </domain>
    <component>
        <recommendedName>
            <fullName evidence="13">Arginine biosynthesis bifunctional protein ArgJ alpha chain</fullName>
        </recommendedName>
    </component>
    <component>
        <recommendedName>
            <fullName evidence="13">Arginine biosynthesis bifunctional protein ArgJ beta chain</fullName>
        </recommendedName>
    </component>
</protein>
<keyword evidence="13" id="KW-0963">Cytoplasm</keyword>
<dbReference type="UniPathway" id="UPA00068">
    <property type="reaction ID" value="UER00106"/>
</dbReference>
<comment type="pathway">
    <text evidence="13">Amino-acid biosynthesis; L-arginine biosynthesis; L-ornithine and N-acetyl-L-glutamate from L-glutamate and N(2)-acetyl-L-ornithine (cyclic): step 1/1.</text>
</comment>
<dbReference type="GO" id="GO:0006526">
    <property type="term" value="P:L-arginine biosynthetic process"/>
    <property type="evidence" value="ECO:0007669"/>
    <property type="project" value="UniProtKB-UniRule"/>
</dbReference>
<comment type="caution">
    <text evidence="13">Lacks conserved residue(s) required for the propagation of feature annotation.</text>
</comment>
<comment type="subcellular location">
    <subcellularLocation>
        <location evidence="1 13">Cytoplasm</location>
    </subcellularLocation>
</comment>
<dbReference type="HAMAP" id="MF_01106">
    <property type="entry name" value="ArgJ"/>
    <property type="match status" value="1"/>
</dbReference>
<evidence type="ECO:0000256" key="4">
    <source>
        <dbReference type="ARBA" id="ARBA00022571"/>
    </source>
</evidence>
<dbReference type="Proteomes" id="UP000179284">
    <property type="component" value="Chromosome I"/>
</dbReference>
<feature type="site" description="Involved in the stabilization of negative charge on the oxyanion by the formation of the oxyanion hole" evidence="13">
    <location>
        <position position="114"/>
    </location>
</feature>
<dbReference type="FunFam" id="3.30.2330.10:FF:000001">
    <property type="entry name" value="Arginine biosynthesis bifunctional protein ArgJ, mitochondrial"/>
    <property type="match status" value="1"/>
</dbReference>
<sequence length="407" mass="43339">MNIIEGGVTAAKGFAASSCEANIKYKDRTDMALVFSKEPCVCAGTFTTNVVKAACVKWDQKIVKSGDAMHAVVINSGIANACTGKEGFDACEATAKAVEESLKVPYTSVAVASTGVIGMQLPVDKLVAGVGMMSKTLDESIGAGTDASKAIMTTDTVNKEIAVTFDIDGKNVTLGGMSKGSGMIHPNMCTMLAFLTTDISIEKSLLQEAVSSVVEDSFNMITVDGDTSTNDTLLCMANGLAGNSCIKDKGKDYETFKEALSFVCTFLAKKMASDGEGATKLFEAKVVNVKSKADARTLSRSIVGSNLSKAAIYGCDANFGRFLCAMGYSGADFDQNDVELFFESKNGRLEVFHKGTPLEFDEDKALHIMKADEVTVFVDMHEGNEEATAWGCDLTYDYVKINADYRS</sequence>
<evidence type="ECO:0000256" key="2">
    <source>
        <dbReference type="ARBA" id="ARBA00006774"/>
    </source>
</evidence>
<dbReference type="EC" id="2.3.1.1" evidence="13"/>
<dbReference type="NCBIfam" id="NF003802">
    <property type="entry name" value="PRK05388.1"/>
    <property type="match status" value="1"/>
</dbReference>
<evidence type="ECO:0000256" key="8">
    <source>
        <dbReference type="ARBA" id="ARBA00023268"/>
    </source>
</evidence>
<comment type="pathway">
    <text evidence="13">Amino-acid biosynthesis; L-arginine biosynthesis; N(2)-acetyl-L-ornithine from L-glutamate: step 1/4.</text>
</comment>
<dbReference type="Gene3D" id="3.60.70.12">
    <property type="entry name" value="L-amino peptidase D-ALA esterase/amidase"/>
    <property type="match status" value="1"/>
</dbReference>
<feature type="binding site" evidence="13">
    <location>
        <position position="179"/>
    </location>
    <ligand>
        <name>substrate</name>
    </ligand>
</feature>
<evidence type="ECO:0000256" key="13">
    <source>
        <dbReference type="HAMAP-Rule" id="MF_01106"/>
    </source>
</evidence>
<dbReference type="NCBIfam" id="TIGR00120">
    <property type="entry name" value="ArgJ"/>
    <property type="match status" value="1"/>
</dbReference>
<evidence type="ECO:0000256" key="9">
    <source>
        <dbReference type="ARBA" id="ARBA00023315"/>
    </source>
</evidence>
<dbReference type="OrthoDB" id="9804242at2"/>